<accession>A0AAN9Z251</accession>
<protein>
    <submittedName>
        <fullName evidence="1">Uncharacterized protein</fullName>
    </submittedName>
</protein>
<evidence type="ECO:0000313" key="2">
    <source>
        <dbReference type="Proteomes" id="UP001378592"/>
    </source>
</evidence>
<keyword evidence="2" id="KW-1185">Reference proteome</keyword>
<name>A0AAN9Z251_9ORTH</name>
<sequence>MAELQATNVSQDALSVAQLELGGNPNAFALRRPFDPVAHELDATFRLTRFADLKG</sequence>
<comment type="caution">
    <text evidence="1">The sequence shown here is derived from an EMBL/GenBank/DDBJ whole genome shotgun (WGS) entry which is preliminary data.</text>
</comment>
<gene>
    <name evidence="1" type="ORF">R5R35_014315</name>
</gene>
<evidence type="ECO:0000313" key="1">
    <source>
        <dbReference type="EMBL" id="KAK7793416.1"/>
    </source>
</evidence>
<organism evidence="1 2">
    <name type="scientific">Gryllus longicercus</name>
    <dbReference type="NCBI Taxonomy" id="2509291"/>
    <lineage>
        <taxon>Eukaryota</taxon>
        <taxon>Metazoa</taxon>
        <taxon>Ecdysozoa</taxon>
        <taxon>Arthropoda</taxon>
        <taxon>Hexapoda</taxon>
        <taxon>Insecta</taxon>
        <taxon>Pterygota</taxon>
        <taxon>Neoptera</taxon>
        <taxon>Polyneoptera</taxon>
        <taxon>Orthoptera</taxon>
        <taxon>Ensifera</taxon>
        <taxon>Gryllidea</taxon>
        <taxon>Grylloidea</taxon>
        <taxon>Gryllidae</taxon>
        <taxon>Gryllinae</taxon>
        <taxon>Gryllus</taxon>
    </lineage>
</organism>
<proteinExistence type="predicted"/>
<dbReference type="AlphaFoldDB" id="A0AAN9Z251"/>
<reference evidence="1 2" key="1">
    <citation type="submission" date="2024-03" db="EMBL/GenBank/DDBJ databases">
        <title>The genome assembly and annotation of the cricket Gryllus longicercus Weissman &amp; Gray.</title>
        <authorList>
            <person name="Szrajer S."/>
            <person name="Gray D."/>
            <person name="Ylla G."/>
        </authorList>
    </citation>
    <scope>NUCLEOTIDE SEQUENCE [LARGE SCALE GENOMIC DNA]</scope>
    <source>
        <strain evidence="1">DAG 2021-001</strain>
        <tissue evidence="1">Whole body minus gut</tissue>
    </source>
</reference>
<dbReference type="Proteomes" id="UP001378592">
    <property type="component" value="Unassembled WGS sequence"/>
</dbReference>
<dbReference type="EMBL" id="JAZDUA010000383">
    <property type="protein sequence ID" value="KAK7793416.1"/>
    <property type="molecule type" value="Genomic_DNA"/>
</dbReference>